<evidence type="ECO:0000259" key="1">
    <source>
        <dbReference type="PROSITE" id="PS51384"/>
    </source>
</evidence>
<dbReference type="EMBL" id="JBHSUA010000019">
    <property type="protein sequence ID" value="MFC6397323.1"/>
    <property type="molecule type" value="Genomic_DNA"/>
</dbReference>
<proteinExistence type="predicted"/>
<evidence type="ECO:0000313" key="2">
    <source>
        <dbReference type="EMBL" id="MFC6397323.1"/>
    </source>
</evidence>
<comment type="caution">
    <text evidence="2">The sequence shown here is derived from an EMBL/GenBank/DDBJ whole genome shotgun (WGS) entry which is preliminary data.</text>
</comment>
<dbReference type="PANTHER" id="PTHR30157:SF0">
    <property type="entry name" value="NADPH-DEPENDENT FERRIC-CHELATE REDUCTASE"/>
    <property type="match status" value="1"/>
</dbReference>
<dbReference type="Gene3D" id="3.40.50.80">
    <property type="entry name" value="Nucleotide-binding domain of ferredoxin-NADP reductase (FNR) module"/>
    <property type="match status" value="1"/>
</dbReference>
<dbReference type="InterPro" id="IPR013113">
    <property type="entry name" value="SIP_FAD-bd"/>
</dbReference>
<protein>
    <submittedName>
        <fullName evidence="2">Siderophore-interacting protein</fullName>
    </submittedName>
</protein>
<dbReference type="Proteomes" id="UP001596266">
    <property type="component" value="Unassembled WGS sequence"/>
</dbReference>
<dbReference type="InterPro" id="IPR039374">
    <property type="entry name" value="SIP_fam"/>
</dbReference>
<dbReference type="InterPro" id="IPR039261">
    <property type="entry name" value="FNR_nucleotide-bd"/>
</dbReference>
<feature type="domain" description="FAD-binding FR-type" evidence="1">
    <location>
        <begin position="4"/>
        <end position="148"/>
    </location>
</feature>
<evidence type="ECO:0000313" key="3">
    <source>
        <dbReference type="Proteomes" id="UP001596266"/>
    </source>
</evidence>
<dbReference type="PANTHER" id="PTHR30157">
    <property type="entry name" value="FERRIC REDUCTASE, NADPH-DEPENDENT"/>
    <property type="match status" value="1"/>
</dbReference>
<dbReference type="RefSeq" id="WP_343886572.1">
    <property type="nucleotide sequence ID" value="NZ_BAAAKI010000016.1"/>
</dbReference>
<dbReference type="Gene3D" id="2.40.30.10">
    <property type="entry name" value="Translation factors"/>
    <property type="match status" value="1"/>
</dbReference>
<sequence length="276" mass="29239">MSCYRLFDATLAAREQLTRSFVRITLSGPLADVSPTLLDQRVKLVVGEPEVLAELSAADDWFESWRTMGAAAPAIRTYTLSGIRPDSGGAGEVDIDVVLHPGSMGPAATFAATAPLGSTVGLVAGDRTLEGHDQVGLGWHPAGADQFMLVADETALPAVANILATMDERATGEAYLEVPAAGDVRDLARPAGMLVHWFVRERGEGALDALPLGACPPLQFPDEEPLWDEGTGGDWYGWVAGESGWVRQIRAIAKASGRPLAQMSLMGYWKKGVALG</sequence>
<keyword evidence="3" id="KW-1185">Reference proteome</keyword>
<reference evidence="3" key="1">
    <citation type="journal article" date="2019" name="Int. J. Syst. Evol. Microbiol.">
        <title>The Global Catalogue of Microorganisms (GCM) 10K type strain sequencing project: providing services to taxonomists for standard genome sequencing and annotation.</title>
        <authorList>
            <consortium name="The Broad Institute Genomics Platform"/>
            <consortium name="The Broad Institute Genome Sequencing Center for Infectious Disease"/>
            <person name="Wu L."/>
            <person name="Ma J."/>
        </authorList>
    </citation>
    <scope>NUCLEOTIDE SEQUENCE [LARGE SCALE GENOMIC DNA]</scope>
    <source>
        <strain evidence="3">CGMCC 1.15277</strain>
    </source>
</reference>
<dbReference type="CDD" id="cd06193">
    <property type="entry name" value="siderophore_interacting"/>
    <property type="match status" value="1"/>
</dbReference>
<dbReference type="Pfam" id="PF08021">
    <property type="entry name" value="FAD_binding_9"/>
    <property type="match status" value="1"/>
</dbReference>
<name>A0ABW1X401_9ACTN</name>
<dbReference type="InterPro" id="IPR007037">
    <property type="entry name" value="SIP_rossman_dom"/>
</dbReference>
<dbReference type="PROSITE" id="PS51384">
    <property type="entry name" value="FAD_FR"/>
    <property type="match status" value="1"/>
</dbReference>
<dbReference type="Pfam" id="PF04954">
    <property type="entry name" value="SIP"/>
    <property type="match status" value="1"/>
</dbReference>
<gene>
    <name evidence="2" type="ORF">ACFP57_10065</name>
</gene>
<organism evidence="2 3">
    <name type="scientific">Luteococcus sanguinis</name>
    <dbReference type="NCBI Taxonomy" id="174038"/>
    <lineage>
        <taxon>Bacteria</taxon>
        <taxon>Bacillati</taxon>
        <taxon>Actinomycetota</taxon>
        <taxon>Actinomycetes</taxon>
        <taxon>Propionibacteriales</taxon>
        <taxon>Propionibacteriaceae</taxon>
        <taxon>Luteococcus</taxon>
    </lineage>
</organism>
<accession>A0ABW1X401</accession>
<dbReference type="InterPro" id="IPR017927">
    <property type="entry name" value="FAD-bd_FR_type"/>
</dbReference>